<dbReference type="RefSeq" id="XP_031879655.2">
    <property type="nucleotide sequence ID" value="XM_032023453.2"/>
</dbReference>
<proteinExistence type="predicted"/>
<dbReference type="AlphaFoldDB" id="A0A7J6IL92"/>
<reference evidence="1 2" key="1">
    <citation type="submission" date="2012-08" db="EMBL/GenBank/DDBJ databases">
        <authorList>
            <person name="Gan P.H.P."/>
            <person name="Ikeda K."/>
            <person name="Irieda H."/>
            <person name="Narusaka M."/>
            <person name="O'Connell R.J."/>
            <person name="Narusaka Y."/>
            <person name="Takano Y."/>
            <person name="Kubo Y."/>
            <person name="Shirasu K."/>
        </authorList>
    </citation>
    <scope>NUCLEOTIDE SEQUENCE [LARGE SCALE GENOMIC DNA]</scope>
    <source>
        <strain evidence="1 2">Nara gc5</strain>
    </source>
</reference>
<dbReference type="InParanoid" id="A0A7J6IL92"/>
<dbReference type="SUPFAM" id="SSF56112">
    <property type="entry name" value="Protein kinase-like (PK-like)"/>
    <property type="match status" value="1"/>
</dbReference>
<reference evidence="1 2" key="2">
    <citation type="submission" date="2020-04" db="EMBL/GenBank/DDBJ databases">
        <title>Genome sequencing and assembly of multiple isolates from the Colletotrichum gloeosporioides species complex.</title>
        <authorList>
            <person name="Gan P."/>
            <person name="Shirasu K."/>
        </authorList>
    </citation>
    <scope>NUCLEOTIDE SEQUENCE [LARGE SCALE GENOMIC DNA]</scope>
    <source>
        <strain evidence="1 2">Nara gc5</strain>
    </source>
</reference>
<name>A0A7J6IL92_COLFN</name>
<protein>
    <submittedName>
        <fullName evidence="1">Uncharacterized protein</fullName>
    </submittedName>
</protein>
<evidence type="ECO:0000313" key="1">
    <source>
        <dbReference type="EMBL" id="KAF4477272.1"/>
    </source>
</evidence>
<sequence length="293" mass="33846">MAKLDRHTLFIDEAETDIDFPLRSSDLANTKARSLQQSRVVRPVPISPRQDQQNNILVPVSAGAPWSHYDRKFSVDFGSRRQVTKSRKTAGKFMIRTVSGPNTEEHLIYIRSIRHPSLEHVEEIFTEDTLDGLNNLHIVTEYMAVSLLQVYRSPAYPTEPELSSILEQGTSLLRSLRSWSESEADELKCRKGQPPMPRRHATKQHVQNLAMFHWKYDYKMFSEPSFRIDLWAYIQLHTFTFARLSDYSESSARRGSGVGLYFKNATFGVFKNEQGNPEFAMECQKQLKGKEWV</sequence>
<evidence type="ECO:0000313" key="2">
    <source>
        <dbReference type="Proteomes" id="UP000011096"/>
    </source>
</evidence>
<dbReference type="InterPro" id="IPR011009">
    <property type="entry name" value="Kinase-like_dom_sf"/>
</dbReference>
<keyword evidence="2" id="KW-1185">Reference proteome</keyword>
<dbReference type="OrthoDB" id="4226417at2759"/>
<dbReference type="EMBL" id="ANPB02000008">
    <property type="protein sequence ID" value="KAF4477272.1"/>
    <property type="molecule type" value="Genomic_DNA"/>
</dbReference>
<dbReference type="Proteomes" id="UP000011096">
    <property type="component" value="Unassembled WGS sequence"/>
</dbReference>
<organism evidence="1 2">
    <name type="scientific">Colletotrichum fructicola (strain Nara gc5)</name>
    <name type="common">Anthracnose fungus</name>
    <name type="synonym">Colletotrichum gloeosporioides (strain Nara gc5)</name>
    <dbReference type="NCBI Taxonomy" id="1213859"/>
    <lineage>
        <taxon>Eukaryota</taxon>
        <taxon>Fungi</taxon>
        <taxon>Dikarya</taxon>
        <taxon>Ascomycota</taxon>
        <taxon>Pezizomycotina</taxon>
        <taxon>Sordariomycetes</taxon>
        <taxon>Hypocreomycetidae</taxon>
        <taxon>Glomerellales</taxon>
        <taxon>Glomerellaceae</taxon>
        <taxon>Colletotrichum</taxon>
        <taxon>Colletotrichum gloeosporioides species complex</taxon>
    </lineage>
</organism>
<dbReference type="GeneID" id="43607630"/>
<comment type="caution">
    <text evidence="1">The sequence shown here is derived from an EMBL/GenBank/DDBJ whole genome shotgun (WGS) entry which is preliminary data.</text>
</comment>
<gene>
    <name evidence="1" type="ORF">CGGC5_v014137</name>
</gene>
<accession>A0A7J6IL92</accession>